<evidence type="ECO:0000313" key="1">
    <source>
        <dbReference type="EMBL" id="KAH1064021.1"/>
    </source>
</evidence>
<accession>A0A9D3UX05</accession>
<dbReference type="OrthoDB" id="1934719at2759"/>
<reference evidence="1 2" key="1">
    <citation type="journal article" date="2021" name="Plant Biotechnol. J.">
        <title>Multi-omics assisted identification of the key and species-specific regulatory components of drought-tolerant mechanisms in Gossypium stocksii.</title>
        <authorList>
            <person name="Yu D."/>
            <person name="Ke L."/>
            <person name="Zhang D."/>
            <person name="Wu Y."/>
            <person name="Sun Y."/>
            <person name="Mei J."/>
            <person name="Sun J."/>
            <person name="Sun Y."/>
        </authorList>
    </citation>
    <scope>NUCLEOTIDE SEQUENCE [LARGE SCALE GENOMIC DNA]</scope>
    <source>
        <strain evidence="2">cv. E1</strain>
        <tissue evidence="1">Leaf</tissue>
    </source>
</reference>
<organism evidence="1 2">
    <name type="scientific">Gossypium stocksii</name>
    <dbReference type="NCBI Taxonomy" id="47602"/>
    <lineage>
        <taxon>Eukaryota</taxon>
        <taxon>Viridiplantae</taxon>
        <taxon>Streptophyta</taxon>
        <taxon>Embryophyta</taxon>
        <taxon>Tracheophyta</taxon>
        <taxon>Spermatophyta</taxon>
        <taxon>Magnoliopsida</taxon>
        <taxon>eudicotyledons</taxon>
        <taxon>Gunneridae</taxon>
        <taxon>Pentapetalae</taxon>
        <taxon>rosids</taxon>
        <taxon>malvids</taxon>
        <taxon>Malvales</taxon>
        <taxon>Malvaceae</taxon>
        <taxon>Malvoideae</taxon>
        <taxon>Gossypium</taxon>
    </lineage>
</organism>
<protein>
    <recommendedName>
        <fullName evidence="3">Reverse transcriptase domain-containing protein</fullName>
    </recommendedName>
</protein>
<dbReference type="Proteomes" id="UP000828251">
    <property type="component" value="Unassembled WGS sequence"/>
</dbReference>
<feature type="non-terminal residue" evidence="1">
    <location>
        <position position="1"/>
    </location>
</feature>
<dbReference type="EMBL" id="JAIQCV010000009">
    <property type="protein sequence ID" value="KAH1064021.1"/>
    <property type="molecule type" value="Genomic_DNA"/>
</dbReference>
<gene>
    <name evidence="1" type="ORF">J1N35_029008</name>
</gene>
<comment type="caution">
    <text evidence="1">The sequence shown here is derived from an EMBL/GenBank/DDBJ whole genome shotgun (WGS) entry which is preliminary data.</text>
</comment>
<evidence type="ECO:0008006" key="3">
    <source>
        <dbReference type="Google" id="ProtNLM"/>
    </source>
</evidence>
<sequence>VPLFPSFNFFTLPIASRGTILWITCHLVYQKYWHIVGDWFSKFCLDILNDGLPMFNINDTNMYLYQSRLALARSAFIPRRLIVENVMVAFELLHSFKNRGGRSGSFALKLDISKAYDRVE</sequence>
<name>A0A9D3UX05_9ROSI</name>
<evidence type="ECO:0000313" key="2">
    <source>
        <dbReference type="Proteomes" id="UP000828251"/>
    </source>
</evidence>
<keyword evidence="2" id="KW-1185">Reference proteome</keyword>
<dbReference type="AlphaFoldDB" id="A0A9D3UX05"/>
<proteinExistence type="predicted"/>